<reference evidence="2 3" key="1">
    <citation type="submission" date="2024-10" db="EMBL/GenBank/DDBJ databases">
        <title>The Natural Products Discovery Center: Release of the First 8490 Sequenced Strains for Exploring Actinobacteria Biosynthetic Diversity.</title>
        <authorList>
            <person name="Kalkreuter E."/>
            <person name="Kautsar S.A."/>
            <person name="Yang D."/>
            <person name="Bader C.D."/>
            <person name="Teijaro C.N."/>
            <person name="Fluegel L."/>
            <person name="Davis C.M."/>
            <person name="Simpson J.R."/>
            <person name="Lauterbach L."/>
            <person name="Steele A.D."/>
            <person name="Gui C."/>
            <person name="Meng S."/>
            <person name="Li G."/>
            <person name="Viehrig K."/>
            <person name="Ye F."/>
            <person name="Su P."/>
            <person name="Kiefer A.F."/>
            <person name="Nichols A."/>
            <person name="Cepeda A.J."/>
            <person name="Yan W."/>
            <person name="Fan B."/>
            <person name="Jiang Y."/>
            <person name="Adhikari A."/>
            <person name="Zheng C.-J."/>
            <person name="Schuster L."/>
            <person name="Cowan T.M."/>
            <person name="Smanski M.J."/>
            <person name="Chevrette M.G."/>
            <person name="De Carvalho L.P.S."/>
            <person name="Shen B."/>
        </authorList>
    </citation>
    <scope>NUCLEOTIDE SEQUENCE [LARGE SCALE GENOMIC DNA]</scope>
    <source>
        <strain evidence="2 3">NPDC049639</strain>
    </source>
</reference>
<dbReference type="InterPro" id="IPR050508">
    <property type="entry name" value="Methyltransf_Superfamily"/>
</dbReference>
<evidence type="ECO:0000313" key="2">
    <source>
        <dbReference type="EMBL" id="MFI7588969.1"/>
    </source>
</evidence>
<keyword evidence="3" id="KW-1185">Reference proteome</keyword>
<evidence type="ECO:0000313" key="3">
    <source>
        <dbReference type="Proteomes" id="UP001612915"/>
    </source>
</evidence>
<comment type="caution">
    <text evidence="2">The sequence shown here is derived from an EMBL/GenBank/DDBJ whole genome shotgun (WGS) entry which is preliminary data.</text>
</comment>
<dbReference type="SUPFAM" id="SSF53335">
    <property type="entry name" value="S-adenosyl-L-methionine-dependent methyltransferases"/>
    <property type="match status" value="1"/>
</dbReference>
<keyword evidence="2" id="KW-0489">Methyltransferase</keyword>
<dbReference type="PANTHER" id="PTHR42912">
    <property type="entry name" value="METHYLTRANSFERASE"/>
    <property type="match status" value="1"/>
</dbReference>
<dbReference type="InterPro" id="IPR013216">
    <property type="entry name" value="Methyltransf_11"/>
</dbReference>
<accession>A0ABW8ARI7</accession>
<dbReference type="Proteomes" id="UP001612915">
    <property type="component" value="Unassembled WGS sequence"/>
</dbReference>
<dbReference type="GO" id="GO:0032259">
    <property type="term" value="P:methylation"/>
    <property type="evidence" value="ECO:0007669"/>
    <property type="project" value="UniProtKB-KW"/>
</dbReference>
<organism evidence="2 3">
    <name type="scientific">Spongisporangium articulatum</name>
    <dbReference type="NCBI Taxonomy" id="3362603"/>
    <lineage>
        <taxon>Bacteria</taxon>
        <taxon>Bacillati</taxon>
        <taxon>Actinomycetota</taxon>
        <taxon>Actinomycetes</taxon>
        <taxon>Kineosporiales</taxon>
        <taxon>Kineosporiaceae</taxon>
        <taxon>Spongisporangium</taxon>
    </lineage>
</organism>
<name>A0ABW8ARI7_9ACTN</name>
<keyword evidence="2" id="KW-0808">Transferase</keyword>
<dbReference type="Pfam" id="PF08241">
    <property type="entry name" value="Methyltransf_11"/>
    <property type="match status" value="1"/>
</dbReference>
<dbReference type="RefSeq" id="WP_398283616.1">
    <property type="nucleotide sequence ID" value="NZ_JBITLV010000006.1"/>
</dbReference>
<dbReference type="EC" id="2.1.1.-" evidence="2"/>
<gene>
    <name evidence="2" type="ORF">ACIB24_18045</name>
</gene>
<evidence type="ECO:0000259" key="1">
    <source>
        <dbReference type="Pfam" id="PF08241"/>
    </source>
</evidence>
<proteinExistence type="predicted"/>
<dbReference type="CDD" id="cd02440">
    <property type="entry name" value="AdoMet_MTases"/>
    <property type="match status" value="1"/>
</dbReference>
<dbReference type="InterPro" id="IPR029063">
    <property type="entry name" value="SAM-dependent_MTases_sf"/>
</dbReference>
<protein>
    <submittedName>
        <fullName evidence="2">Class I SAM-dependent methyltransferase</fullName>
        <ecNumber evidence="2">2.1.1.-</ecNumber>
    </submittedName>
</protein>
<dbReference type="PANTHER" id="PTHR42912:SF93">
    <property type="entry name" value="N6-ADENOSINE-METHYLTRANSFERASE TMT1A"/>
    <property type="match status" value="1"/>
</dbReference>
<sequence>MRDHQARERTVSDLGDAGYRAAGAEETVRANRSWWDGSAVGYQEEHRGDLGGPDGFVWCPEGLREDDAHLLGDVRGLRVLEVGAGGAQCSRWLAGRGAQVVATDLSAGMLRSVQSPPGSAPVPLIQCDARILPFADGSLDAAFTAYGAVPFVADPGRIYAEVARVLRPGGRWVFAITHPIRWAFPDDPGPRGLKATRSYFDTTPYVETDRRGVVTYAEHHRTLGEQVRLLSAAGFRLVDLVEPTWPPELRRTWGGWSPRRGEIIPGTAIFVCRREDELED</sequence>
<dbReference type="Gene3D" id="3.40.50.150">
    <property type="entry name" value="Vaccinia Virus protein VP39"/>
    <property type="match status" value="1"/>
</dbReference>
<feature type="domain" description="Methyltransferase type 11" evidence="1">
    <location>
        <begin position="80"/>
        <end position="174"/>
    </location>
</feature>
<dbReference type="EMBL" id="JBITLV010000006">
    <property type="protein sequence ID" value="MFI7588969.1"/>
    <property type="molecule type" value="Genomic_DNA"/>
</dbReference>
<dbReference type="GO" id="GO:0008168">
    <property type="term" value="F:methyltransferase activity"/>
    <property type="evidence" value="ECO:0007669"/>
    <property type="project" value="UniProtKB-KW"/>
</dbReference>